<dbReference type="Gene3D" id="3.40.50.2000">
    <property type="entry name" value="Glycogen Phosphorylase B"/>
    <property type="match status" value="1"/>
</dbReference>
<organism evidence="1 2">
    <name type="scientific">Bosea thiooxidans</name>
    <dbReference type="NCBI Taxonomy" id="53254"/>
    <lineage>
        <taxon>Bacteria</taxon>
        <taxon>Pseudomonadati</taxon>
        <taxon>Pseudomonadota</taxon>
        <taxon>Alphaproteobacteria</taxon>
        <taxon>Hyphomicrobiales</taxon>
        <taxon>Boseaceae</taxon>
        <taxon>Bosea</taxon>
    </lineage>
</organism>
<dbReference type="AlphaFoldDB" id="A0A0Q3I3T4"/>
<dbReference type="Proteomes" id="UP000051562">
    <property type="component" value="Unassembled WGS sequence"/>
</dbReference>
<evidence type="ECO:0000313" key="1">
    <source>
        <dbReference type="EMBL" id="KQK29381.1"/>
    </source>
</evidence>
<comment type="caution">
    <text evidence="1">The sequence shown here is derived from an EMBL/GenBank/DDBJ whole genome shotgun (WGS) entry which is preliminary data.</text>
</comment>
<evidence type="ECO:0008006" key="3">
    <source>
        <dbReference type="Google" id="ProtNLM"/>
    </source>
</evidence>
<reference evidence="1 2" key="1">
    <citation type="submission" date="2015-10" db="EMBL/GenBank/DDBJ databases">
        <title>Draft genome of Bosea thiooxidans.</title>
        <authorList>
            <person name="Wang X."/>
        </authorList>
    </citation>
    <scope>NUCLEOTIDE SEQUENCE [LARGE SCALE GENOMIC DNA]</scope>
    <source>
        <strain evidence="1 2">CGMCC 9174</strain>
    </source>
</reference>
<evidence type="ECO:0000313" key="2">
    <source>
        <dbReference type="Proteomes" id="UP000051562"/>
    </source>
</evidence>
<protein>
    <recommendedName>
        <fullName evidence="3">Glycosyl transferases group 1</fullName>
    </recommendedName>
</protein>
<dbReference type="EMBL" id="LMAR01000049">
    <property type="protein sequence ID" value="KQK29381.1"/>
    <property type="molecule type" value="Genomic_DNA"/>
</dbReference>
<name>A0A0Q3I3T4_9HYPH</name>
<dbReference type="RefSeq" id="WP_055729212.1">
    <property type="nucleotide sequence ID" value="NZ_LMAR01000049.1"/>
</dbReference>
<gene>
    <name evidence="1" type="ORF">ARD30_17490</name>
</gene>
<proteinExistence type="predicted"/>
<keyword evidence="2" id="KW-1185">Reference proteome</keyword>
<sequence length="671" mass="74758">MTEASDNIDLQAIQARLGRPLRVLHIGNIANNAYNNARIQRQHGIEADVLSYDYYHVMSTPEWEDAQFEGEIDPDVPNWWETSLRGWRRPDWFVQGPASGCLQYLRAKHFGYRRLQKLLWLSLEARCLGYVRYMAAAKGNAPHPMPLRLGVALKAAEGFGVANGPELRVSDAATAAVGKMFLAGAFAEPGEALGPSTGLSPPPQPSSGIGGAIVRKASLFCKGVYRTLLDAFVIRGVRNPAKETWLSALWLRRRLANDGVSRADVLAEIDRNPTGMVQLRSLASDVAVRFEQLVRQGRNKASRALSKVFYRACAREARKLSVYNSMIDVMERDASFVRVLGAAKEDIARLPAEERKKFIEYYSVFGAQFLDIFDLYDIIQTYATDGCLCVVNGHERFISYEHGTIRELPFGNDFYGIVTRLAYHASTYVFVTNTDVLPSAKRMKLDPSRVVCLPHAFDDRKLARFRIDNSALKPPDGPPVIFSPTRQHWKDRSGSWTKGNDILFRAAAQIAADGCDFRLHLVEWGKEVDDSKALIAELGIADKVVWLPTMKKRELWSQYCTAHAVADQFAMPPLSGVGFETMALGRRLLTFIDDDQFTHFFGSPPPCLSASSVEQCAAQLRRVVADPDDAEGIGAAAKSWMQEYHSAKRIVGIQAATYRRFLDANEAGKQG</sequence>
<accession>A0A0Q3I3T4</accession>
<dbReference type="SUPFAM" id="SSF53756">
    <property type="entry name" value="UDP-Glycosyltransferase/glycogen phosphorylase"/>
    <property type="match status" value="1"/>
</dbReference>